<gene>
    <name evidence="1" type="ORF">S03H2_52515</name>
</gene>
<comment type="caution">
    <text evidence="1">The sequence shown here is derived from an EMBL/GenBank/DDBJ whole genome shotgun (WGS) entry which is preliminary data.</text>
</comment>
<dbReference type="EMBL" id="BARU01033360">
    <property type="protein sequence ID" value="GAH66554.1"/>
    <property type="molecule type" value="Genomic_DNA"/>
</dbReference>
<proteinExistence type="predicted"/>
<organism evidence="1">
    <name type="scientific">marine sediment metagenome</name>
    <dbReference type="NCBI Taxonomy" id="412755"/>
    <lineage>
        <taxon>unclassified sequences</taxon>
        <taxon>metagenomes</taxon>
        <taxon>ecological metagenomes</taxon>
    </lineage>
</organism>
<accession>X1IKC2</accession>
<protein>
    <submittedName>
        <fullName evidence="1">Uncharacterized protein</fullName>
    </submittedName>
</protein>
<name>X1IKC2_9ZZZZ</name>
<reference evidence="1" key="1">
    <citation type="journal article" date="2014" name="Front. Microbiol.">
        <title>High frequency of phylogenetically diverse reductive dehalogenase-homologous genes in deep subseafloor sedimentary metagenomes.</title>
        <authorList>
            <person name="Kawai M."/>
            <person name="Futagami T."/>
            <person name="Toyoda A."/>
            <person name="Takaki Y."/>
            <person name="Nishi S."/>
            <person name="Hori S."/>
            <person name="Arai W."/>
            <person name="Tsubouchi T."/>
            <person name="Morono Y."/>
            <person name="Uchiyama I."/>
            <person name="Ito T."/>
            <person name="Fujiyama A."/>
            <person name="Inagaki F."/>
            <person name="Takami H."/>
        </authorList>
    </citation>
    <scope>NUCLEOTIDE SEQUENCE</scope>
    <source>
        <strain evidence="1">Expedition CK06-06</strain>
    </source>
</reference>
<sequence length="116" mass="14141">LKKIKMNISKKTQDPCLKKEYNKKELYYIESFKSLFLMHVFYGDFYGDFRKILNSEKEYNKEELYIIEEVMQILNSKGIKITNKHDFCNFYKSLENFSKSMFKISLKEDRLTKKIF</sequence>
<dbReference type="AlphaFoldDB" id="X1IKC2"/>
<evidence type="ECO:0000313" key="1">
    <source>
        <dbReference type="EMBL" id="GAH66554.1"/>
    </source>
</evidence>
<feature type="non-terminal residue" evidence="1">
    <location>
        <position position="1"/>
    </location>
</feature>